<evidence type="ECO:0000256" key="2">
    <source>
        <dbReference type="ARBA" id="ARBA00022448"/>
    </source>
</evidence>
<dbReference type="RefSeq" id="WP_232185907.1">
    <property type="nucleotide sequence ID" value="NZ_JAIOAP010000006.1"/>
</dbReference>
<evidence type="ECO:0000256" key="5">
    <source>
        <dbReference type="ARBA" id="ARBA00023136"/>
    </source>
</evidence>
<evidence type="ECO:0000256" key="1">
    <source>
        <dbReference type="ARBA" id="ARBA00004651"/>
    </source>
</evidence>
<dbReference type="EMBL" id="JASKHM010000007">
    <property type="protein sequence ID" value="MEQ4483354.1"/>
    <property type="molecule type" value="Genomic_DNA"/>
</dbReference>
<organism evidence="8 9">
    <name type="scientific">Cohnella silvisoli</name>
    <dbReference type="NCBI Taxonomy" id="2873699"/>
    <lineage>
        <taxon>Bacteria</taxon>
        <taxon>Bacillati</taxon>
        <taxon>Bacillota</taxon>
        <taxon>Bacilli</taxon>
        <taxon>Bacillales</taxon>
        <taxon>Paenibacillaceae</taxon>
        <taxon>Cohnella</taxon>
    </lineage>
</organism>
<keyword evidence="4 6" id="KW-1133">Transmembrane helix</keyword>
<evidence type="ECO:0000256" key="6">
    <source>
        <dbReference type="SAM" id="Phobius"/>
    </source>
</evidence>
<dbReference type="PANTHER" id="PTHR23526">
    <property type="entry name" value="INTEGRAL MEMBRANE TRANSPORT PROTEIN-RELATED"/>
    <property type="match status" value="1"/>
</dbReference>
<feature type="transmembrane region" description="Helical" evidence="6">
    <location>
        <begin position="106"/>
        <end position="129"/>
    </location>
</feature>
<accession>A0ABV1KTK4</accession>
<dbReference type="Gene3D" id="1.20.1250.20">
    <property type="entry name" value="MFS general substrate transporter like domains"/>
    <property type="match status" value="2"/>
</dbReference>
<dbReference type="SUPFAM" id="SSF103473">
    <property type="entry name" value="MFS general substrate transporter"/>
    <property type="match status" value="1"/>
</dbReference>
<dbReference type="PANTHER" id="PTHR23526:SF2">
    <property type="entry name" value="MAJOR FACILITATOR SUPERFAMILY (MFS) PROFILE DOMAIN-CONTAINING PROTEIN"/>
    <property type="match status" value="1"/>
</dbReference>
<gene>
    <name evidence="8" type="ORF">QJS35_13225</name>
</gene>
<evidence type="ECO:0000259" key="7">
    <source>
        <dbReference type="PROSITE" id="PS50850"/>
    </source>
</evidence>
<feature type="transmembrane region" description="Helical" evidence="6">
    <location>
        <begin position="170"/>
        <end position="189"/>
    </location>
</feature>
<dbReference type="PROSITE" id="PS50850">
    <property type="entry name" value="MFS"/>
    <property type="match status" value="1"/>
</dbReference>
<evidence type="ECO:0000313" key="9">
    <source>
        <dbReference type="Proteomes" id="UP001493487"/>
    </source>
</evidence>
<comment type="caution">
    <text evidence="8">The sequence shown here is derived from an EMBL/GenBank/DDBJ whole genome shotgun (WGS) entry which is preliminary data.</text>
</comment>
<feature type="transmembrane region" description="Helical" evidence="6">
    <location>
        <begin position="308"/>
        <end position="331"/>
    </location>
</feature>
<feature type="transmembrane region" description="Helical" evidence="6">
    <location>
        <begin position="220"/>
        <end position="242"/>
    </location>
</feature>
<dbReference type="Proteomes" id="UP001493487">
    <property type="component" value="Unassembled WGS sequence"/>
</dbReference>
<dbReference type="InterPro" id="IPR052528">
    <property type="entry name" value="Sugar_transport-like"/>
</dbReference>
<feature type="transmembrane region" description="Helical" evidence="6">
    <location>
        <begin position="284"/>
        <end position="302"/>
    </location>
</feature>
<feature type="transmembrane region" description="Helical" evidence="6">
    <location>
        <begin position="51"/>
        <end position="71"/>
    </location>
</feature>
<feature type="transmembrane region" description="Helical" evidence="6">
    <location>
        <begin position="83"/>
        <end position="100"/>
    </location>
</feature>
<protein>
    <submittedName>
        <fullName evidence="8">MFS transporter</fullName>
    </submittedName>
</protein>
<sequence length="411" mass="45030">MDPDRTDSDKLFVQAAHNLRIDIAAAVVNGLFLGLVLPFLAVMALRFGGDAWDTAIIAAAPAAANLLAIVWGRLTQKADRVRLIFLFHGLARFMVLFMAFTVNSSVIVVLTLLFFVLQGVAMPAYVGLMRSIYPDSIRGKYMAYVRVSGGISTLAGIYAAGAWFEGHFRMAAILAFFLGIIGIVMFSRIREPGLHSVRNTVAVSWKDTFAALTNDRRFQLLLAGIFIYEFFFLLPSSAYPLYQVEKMHLTNGQIGLISMATTASALVFNPIWGRIIDRYSTMPVLLVSALTGAAMPFVYWIAPSMGLLVSGAFAAGIASAGMDLAWINYISRSAGKHITSFSGIYLTLVGVRGILAPLCGVITMRILGTSLLFGISFFMMLLSLIPFVLLQLTHSRRQRDITGHYNEMHKS</sequence>
<evidence type="ECO:0000256" key="3">
    <source>
        <dbReference type="ARBA" id="ARBA00022692"/>
    </source>
</evidence>
<dbReference type="InterPro" id="IPR036259">
    <property type="entry name" value="MFS_trans_sf"/>
</dbReference>
<keyword evidence="5 6" id="KW-0472">Membrane</keyword>
<dbReference type="Pfam" id="PF07690">
    <property type="entry name" value="MFS_1"/>
    <property type="match status" value="1"/>
</dbReference>
<feature type="domain" description="Major facilitator superfamily (MFS) profile" evidence="7">
    <location>
        <begin position="217"/>
        <end position="411"/>
    </location>
</feature>
<feature type="transmembrane region" description="Helical" evidence="6">
    <location>
        <begin position="370"/>
        <end position="390"/>
    </location>
</feature>
<keyword evidence="9" id="KW-1185">Reference proteome</keyword>
<keyword evidence="3 6" id="KW-0812">Transmembrane</keyword>
<proteinExistence type="predicted"/>
<reference evidence="8 9" key="1">
    <citation type="journal article" date="2023" name="Genome Announc.">
        <title>Pan-Genome Analyses of the Genus Cohnella and Proposal of the Novel Species Cohnella silvisoli sp. nov., Isolated from Forest Soil.</title>
        <authorList>
            <person name="Wang C."/>
            <person name="Mao L."/>
            <person name="Bao G."/>
            <person name="Zhu H."/>
        </authorList>
    </citation>
    <scope>NUCLEOTIDE SEQUENCE [LARGE SCALE GENOMIC DNA]</scope>
    <source>
        <strain evidence="8 9">NL03-T5-1</strain>
    </source>
</reference>
<name>A0ABV1KTK4_9BACL</name>
<dbReference type="InterPro" id="IPR011701">
    <property type="entry name" value="MFS"/>
</dbReference>
<feature type="transmembrane region" description="Helical" evidence="6">
    <location>
        <begin position="254"/>
        <end position="272"/>
    </location>
</feature>
<feature type="transmembrane region" description="Helical" evidence="6">
    <location>
        <begin position="343"/>
        <end position="364"/>
    </location>
</feature>
<evidence type="ECO:0000313" key="8">
    <source>
        <dbReference type="EMBL" id="MEQ4483354.1"/>
    </source>
</evidence>
<feature type="transmembrane region" description="Helical" evidence="6">
    <location>
        <begin position="21"/>
        <end position="45"/>
    </location>
</feature>
<evidence type="ECO:0000256" key="4">
    <source>
        <dbReference type="ARBA" id="ARBA00022989"/>
    </source>
</evidence>
<feature type="transmembrane region" description="Helical" evidence="6">
    <location>
        <begin position="141"/>
        <end position="164"/>
    </location>
</feature>
<keyword evidence="2" id="KW-0813">Transport</keyword>
<dbReference type="InterPro" id="IPR020846">
    <property type="entry name" value="MFS_dom"/>
</dbReference>
<comment type="subcellular location">
    <subcellularLocation>
        <location evidence="1">Cell membrane</location>
        <topology evidence="1">Multi-pass membrane protein</topology>
    </subcellularLocation>
</comment>